<reference evidence="2 3" key="1">
    <citation type="submission" date="2022-08" db="EMBL/GenBank/DDBJ databases">
        <title>novel species in genus Aeromicrobium.</title>
        <authorList>
            <person name="Ye L."/>
        </authorList>
    </citation>
    <scope>NUCLEOTIDE SEQUENCE [LARGE SCALE GENOMIC DNA]</scope>
    <source>
        <strain evidence="3">zg-Y1379</strain>
    </source>
</reference>
<dbReference type="InterPro" id="IPR050855">
    <property type="entry name" value="NDM-1-like"/>
</dbReference>
<protein>
    <submittedName>
        <fullName evidence="2">MBL fold metallo-hydrolase</fullName>
    </submittedName>
</protein>
<organism evidence="2 3">
    <name type="scientific">Aeromicrobium wangtongii</name>
    <dbReference type="NCBI Taxonomy" id="2969247"/>
    <lineage>
        <taxon>Bacteria</taxon>
        <taxon>Bacillati</taxon>
        <taxon>Actinomycetota</taxon>
        <taxon>Actinomycetes</taxon>
        <taxon>Propionibacteriales</taxon>
        <taxon>Nocardioidaceae</taxon>
        <taxon>Aeromicrobium</taxon>
    </lineage>
</organism>
<proteinExistence type="predicted"/>
<gene>
    <name evidence="2" type="ORF">NQV15_01880</name>
</gene>
<accession>A0ABY5MBL7</accession>
<sequence>MITMDAAPGVHCVTSAGTNLYVVPDDGAVTLVDAGLPRMWAETTQLLRSLGHTWHDVAGIVLTHGHFDHIGILARAAAEHGVPAWVHPGDRRIVQHPYRYHPGRPRLLYPLRYPRSVPHLTSMVAAGALRVRGAEAVYSFADGDALDLPGAPTVIATPGHTDGHCAIRMPSRDVIFTGDALVTLDPYTGRTGPRIVAQAGTQDAAVAKVSLRQIGAVEARFVAPGHGQVWRRGAAEAAAVAEAAPLP</sequence>
<keyword evidence="3" id="KW-1185">Reference proteome</keyword>
<evidence type="ECO:0000313" key="2">
    <source>
        <dbReference type="EMBL" id="UUP14083.1"/>
    </source>
</evidence>
<dbReference type="Gene3D" id="3.60.15.10">
    <property type="entry name" value="Ribonuclease Z/Hydroxyacylglutathione hydrolase-like"/>
    <property type="match status" value="1"/>
</dbReference>
<dbReference type="CDD" id="cd07721">
    <property type="entry name" value="yflN-like_MBL-fold"/>
    <property type="match status" value="1"/>
</dbReference>
<dbReference type="SUPFAM" id="SSF56281">
    <property type="entry name" value="Metallo-hydrolase/oxidoreductase"/>
    <property type="match status" value="1"/>
</dbReference>
<name>A0ABY5MBL7_9ACTN</name>
<evidence type="ECO:0000259" key="1">
    <source>
        <dbReference type="SMART" id="SM00849"/>
    </source>
</evidence>
<dbReference type="InterPro" id="IPR036866">
    <property type="entry name" value="RibonucZ/Hydroxyglut_hydro"/>
</dbReference>
<dbReference type="Proteomes" id="UP001316184">
    <property type="component" value="Chromosome"/>
</dbReference>
<dbReference type="PANTHER" id="PTHR42951">
    <property type="entry name" value="METALLO-BETA-LACTAMASE DOMAIN-CONTAINING"/>
    <property type="match status" value="1"/>
</dbReference>
<dbReference type="Pfam" id="PF00753">
    <property type="entry name" value="Lactamase_B"/>
    <property type="match status" value="1"/>
</dbReference>
<evidence type="ECO:0000313" key="3">
    <source>
        <dbReference type="Proteomes" id="UP001316184"/>
    </source>
</evidence>
<dbReference type="RefSeq" id="WP_232403353.1">
    <property type="nucleotide sequence ID" value="NZ_CP102173.1"/>
</dbReference>
<dbReference type="EMBL" id="CP102173">
    <property type="protein sequence ID" value="UUP14083.1"/>
    <property type="molecule type" value="Genomic_DNA"/>
</dbReference>
<feature type="domain" description="Metallo-beta-lactamase" evidence="1">
    <location>
        <begin position="17"/>
        <end position="226"/>
    </location>
</feature>
<dbReference type="SMART" id="SM00849">
    <property type="entry name" value="Lactamase_B"/>
    <property type="match status" value="1"/>
</dbReference>
<dbReference type="InterPro" id="IPR001279">
    <property type="entry name" value="Metallo-B-lactamas"/>
</dbReference>